<keyword evidence="2" id="KW-1185">Reference proteome</keyword>
<reference evidence="1" key="2">
    <citation type="submission" date="2021-03" db="EMBL/GenBank/DDBJ databases">
        <authorList>
            <person name="Cao W."/>
        </authorList>
    </citation>
    <scope>NUCLEOTIDE SEQUENCE</scope>
    <source>
        <strain evidence="1">110414</strain>
    </source>
</reference>
<protein>
    <submittedName>
        <fullName evidence="1">Uncharacterized protein</fullName>
    </submittedName>
</protein>
<comment type="caution">
    <text evidence="1">The sequence shown here is derived from an EMBL/GenBank/DDBJ whole genome shotgun (WGS) entry which is preliminary data.</text>
</comment>
<evidence type="ECO:0000313" key="2">
    <source>
        <dbReference type="Proteomes" id="UP000673447"/>
    </source>
</evidence>
<organism evidence="1 2">
    <name type="scientific">Pseudoxanthomonas helianthi</name>
    <dbReference type="NCBI Taxonomy" id="1453541"/>
    <lineage>
        <taxon>Bacteria</taxon>
        <taxon>Pseudomonadati</taxon>
        <taxon>Pseudomonadota</taxon>
        <taxon>Gammaproteobacteria</taxon>
        <taxon>Lysobacterales</taxon>
        <taxon>Lysobacteraceae</taxon>
        <taxon>Pseudoxanthomonas</taxon>
    </lineage>
</organism>
<proteinExistence type="predicted"/>
<sequence>MLGLALLASLAGSGRGRAVEAEIGADLTGTEAIRADETTPRRHRRHSLTMPYFSFAQSLRPRN</sequence>
<dbReference type="Proteomes" id="UP000673447">
    <property type="component" value="Unassembled WGS sequence"/>
</dbReference>
<evidence type="ECO:0000313" key="1">
    <source>
        <dbReference type="EMBL" id="MBP3985200.1"/>
    </source>
</evidence>
<dbReference type="AlphaFoldDB" id="A0A941AUT4"/>
<gene>
    <name evidence="1" type="ORF">J5837_12360</name>
</gene>
<name>A0A941AUT4_9GAMM</name>
<accession>A0A941AUT4</accession>
<dbReference type="EMBL" id="JAGKTC010000003">
    <property type="protein sequence ID" value="MBP3985200.1"/>
    <property type="molecule type" value="Genomic_DNA"/>
</dbReference>
<reference evidence="1" key="1">
    <citation type="journal article" date="2016" name="Int. J. Syst. Evol. Microbiol.">
        <title>Pseudoxanthomonas helianthi sp. nov., isolated from roots of Jerusalem artichoke (Helianthus tuberosus).</title>
        <authorList>
            <person name="Kittiwongwattana C."/>
            <person name="Thawai C."/>
        </authorList>
    </citation>
    <scope>NUCLEOTIDE SEQUENCE</scope>
    <source>
        <strain evidence="1">110414</strain>
    </source>
</reference>